<feature type="domain" description="Lumazine-binding" evidence="12">
    <location>
        <begin position="97"/>
        <end position="193"/>
    </location>
</feature>
<dbReference type="EMBL" id="RAXZ01000003">
    <property type="protein sequence ID" value="RKG54603.1"/>
    <property type="molecule type" value="Genomic_DNA"/>
</dbReference>
<keyword evidence="17" id="KW-1185">Reference proteome</keyword>
<evidence type="ECO:0000313" key="17">
    <source>
        <dbReference type="Proteomes" id="UP000273105"/>
    </source>
</evidence>
<dbReference type="PIRSF" id="PIRSF000498">
    <property type="entry name" value="Riboflavin_syn_A"/>
    <property type="match status" value="1"/>
</dbReference>
<comment type="function">
    <text evidence="2">Catalyzes the dismutation of two molecules of 6,7-dimethyl-8-ribityllumazine, resulting in the formation of riboflavin and 5-amino-6-(D-ribitylamino)uracil.</text>
</comment>
<dbReference type="InterPro" id="IPR001783">
    <property type="entry name" value="Lumazine-bd"/>
</dbReference>
<accession>A0A3A8GNK6</accession>
<comment type="caution">
    <text evidence="13">The sequence shown here is derived from an EMBL/GenBank/DDBJ whole genome shotgun (WGS) entry which is preliminary data.</text>
</comment>
<dbReference type="NCBIfam" id="TIGR00187">
    <property type="entry name" value="ribE"/>
    <property type="match status" value="1"/>
</dbReference>
<dbReference type="EMBL" id="RCHD01000003">
    <property type="protein sequence ID" value="RLL38216.1"/>
    <property type="molecule type" value="Genomic_DNA"/>
</dbReference>
<dbReference type="FunFam" id="2.40.30.20:FF:000003">
    <property type="entry name" value="Riboflavin synthase, alpha subunit"/>
    <property type="match status" value="1"/>
</dbReference>
<keyword evidence="8 13" id="KW-0808">Transferase</keyword>
<dbReference type="NCBIfam" id="NF009566">
    <property type="entry name" value="PRK13020.1"/>
    <property type="match status" value="1"/>
</dbReference>
<evidence type="ECO:0000313" key="16">
    <source>
        <dbReference type="Proteomes" id="UP000267166"/>
    </source>
</evidence>
<evidence type="ECO:0000256" key="3">
    <source>
        <dbReference type="ARBA" id="ARBA00004887"/>
    </source>
</evidence>
<dbReference type="GO" id="GO:0004746">
    <property type="term" value="F:riboflavin synthase activity"/>
    <property type="evidence" value="ECO:0007669"/>
    <property type="project" value="UniProtKB-UniRule"/>
</dbReference>
<evidence type="ECO:0000313" key="15">
    <source>
        <dbReference type="EMBL" id="RLL47638.1"/>
    </source>
</evidence>
<reference evidence="13 18" key="2">
    <citation type="submission" date="2018-09" db="EMBL/GenBank/DDBJ databases">
        <title>The draft genome of Acinetobacter spp. strains.</title>
        <authorList>
            <person name="Qin J."/>
            <person name="Feng Y."/>
            <person name="Zong Z."/>
        </authorList>
    </citation>
    <scope>NUCLEOTIDE SEQUENCE [LARGE SCALE GENOMIC DNA]</scope>
    <source>
        <strain evidence="13 18">WCHAc060002</strain>
    </source>
</reference>
<sequence length="219" mass="23760">MFTGIIESLGQVESIQNVGGDVRLRIQTDLDMSDVHLGDSIATNGICLTVIDWGSNWYAADVSRESLNRTTLGAWQVGQPVNVEKAMLPTTRFGGHIVSGHVDVVGEITLVRSDARSLYFEVTAPAEVAKYLAEKGSITVDGISLTINHLNGNVLSLNLIPHTAERTNIGTWKAGTRVNLEVDVLARYIERLLLGDKAAEAKAESKISLDFLAENGFLR</sequence>
<dbReference type="AlphaFoldDB" id="A0A3A8GNK6"/>
<dbReference type="InterPro" id="IPR017938">
    <property type="entry name" value="Riboflavin_synthase-like_b-brl"/>
</dbReference>
<reference evidence="16 17" key="1">
    <citation type="submission" date="2018-09" db="EMBL/GenBank/DDBJ databases">
        <title>The draft genome of Acinetobacter sp. strains.</title>
        <authorList>
            <person name="Qin J."/>
            <person name="Feng Y."/>
            <person name="Zong Z."/>
        </authorList>
    </citation>
    <scope>NUCLEOTIDE SEQUENCE [LARGE SCALE GENOMIC DNA]</scope>
    <source>
        <strain evidence="15 17">WCHAc060001</strain>
        <strain evidence="14 16">WCHAc060003</strain>
    </source>
</reference>
<evidence type="ECO:0000256" key="6">
    <source>
        <dbReference type="ARBA" id="ARBA00013950"/>
    </source>
</evidence>
<evidence type="ECO:0000256" key="4">
    <source>
        <dbReference type="ARBA" id="ARBA00011233"/>
    </source>
</evidence>
<evidence type="ECO:0000256" key="2">
    <source>
        <dbReference type="ARBA" id="ARBA00002803"/>
    </source>
</evidence>
<dbReference type="Proteomes" id="UP000273105">
    <property type="component" value="Unassembled WGS sequence"/>
</dbReference>
<comment type="pathway">
    <text evidence="3">Cofactor biosynthesis; riboflavin biosynthesis; riboflavin from 2-hydroxy-3-oxobutyl phosphate and 5-amino-6-(D-ribitylamino)uracil: step 2/2.</text>
</comment>
<dbReference type="Proteomes" id="UP000281084">
    <property type="component" value="Unassembled WGS sequence"/>
</dbReference>
<name>A0A3A8GNK6_9GAMM</name>
<dbReference type="Proteomes" id="UP000267166">
    <property type="component" value="Unassembled WGS sequence"/>
</dbReference>
<dbReference type="Pfam" id="PF00677">
    <property type="entry name" value="Lum_binding"/>
    <property type="match status" value="2"/>
</dbReference>
<dbReference type="NCBIfam" id="NF006767">
    <property type="entry name" value="PRK09289.1"/>
    <property type="match status" value="1"/>
</dbReference>
<comment type="catalytic activity">
    <reaction evidence="1">
        <text>2 6,7-dimethyl-8-(1-D-ribityl)lumazine + H(+) = 5-amino-6-(D-ribitylamino)uracil + riboflavin</text>
        <dbReference type="Rhea" id="RHEA:20772"/>
        <dbReference type="ChEBI" id="CHEBI:15378"/>
        <dbReference type="ChEBI" id="CHEBI:15934"/>
        <dbReference type="ChEBI" id="CHEBI:57986"/>
        <dbReference type="ChEBI" id="CHEBI:58201"/>
        <dbReference type="EC" id="2.5.1.9"/>
    </reaction>
</comment>
<dbReference type="InterPro" id="IPR026017">
    <property type="entry name" value="Lumazine-bd_dom"/>
</dbReference>
<feature type="repeat" description="Lumazine-binding" evidence="11">
    <location>
        <begin position="97"/>
        <end position="193"/>
    </location>
</feature>
<feature type="repeat" description="Lumazine-binding" evidence="11">
    <location>
        <begin position="1"/>
        <end position="96"/>
    </location>
</feature>
<evidence type="ECO:0000256" key="11">
    <source>
        <dbReference type="PROSITE-ProRule" id="PRU00524"/>
    </source>
</evidence>
<dbReference type="CDD" id="cd00402">
    <property type="entry name" value="Riboflavin_synthase_like"/>
    <property type="match status" value="1"/>
</dbReference>
<evidence type="ECO:0000313" key="18">
    <source>
        <dbReference type="Proteomes" id="UP000281084"/>
    </source>
</evidence>
<dbReference type="SUPFAM" id="SSF63380">
    <property type="entry name" value="Riboflavin synthase domain-like"/>
    <property type="match status" value="2"/>
</dbReference>
<accession>A0A498DFV7</accession>
<feature type="domain" description="Lumazine-binding" evidence="12">
    <location>
        <begin position="1"/>
        <end position="96"/>
    </location>
</feature>
<dbReference type="FunFam" id="2.40.30.20:FF:000004">
    <property type="entry name" value="Riboflavin synthase, alpha subunit"/>
    <property type="match status" value="1"/>
</dbReference>
<evidence type="ECO:0000313" key="13">
    <source>
        <dbReference type="EMBL" id="RKG54603.1"/>
    </source>
</evidence>
<dbReference type="RefSeq" id="WP_106983855.1">
    <property type="nucleotide sequence ID" value="NZ_CP035934.2"/>
</dbReference>
<dbReference type="PANTHER" id="PTHR21098">
    <property type="entry name" value="RIBOFLAVIN SYNTHASE ALPHA CHAIN"/>
    <property type="match status" value="1"/>
</dbReference>
<comment type="subunit">
    <text evidence="4">Homotrimer.</text>
</comment>
<dbReference type="PROSITE" id="PS51177">
    <property type="entry name" value="LUMAZINE_BIND"/>
    <property type="match status" value="2"/>
</dbReference>
<dbReference type="EC" id="2.5.1.9" evidence="5 10"/>
<protein>
    <recommendedName>
        <fullName evidence="6 10">Riboflavin synthase</fullName>
        <ecNumber evidence="5 10">2.5.1.9</ecNumber>
    </recommendedName>
</protein>
<dbReference type="InterPro" id="IPR023366">
    <property type="entry name" value="ATP_synth_asu-like_sf"/>
</dbReference>
<dbReference type="PANTHER" id="PTHR21098:SF12">
    <property type="entry name" value="RIBOFLAVIN SYNTHASE"/>
    <property type="match status" value="1"/>
</dbReference>
<dbReference type="Gene3D" id="2.40.30.20">
    <property type="match status" value="2"/>
</dbReference>
<evidence type="ECO:0000256" key="5">
    <source>
        <dbReference type="ARBA" id="ARBA00012827"/>
    </source>
</evidence>
<evidence type="ECO:0000313" key="14">
    <source>
        <dbReference type="EMBL" id="RLL38216.1"/>
    </source>
</evidence>
<evidence type="ECO:0000256" key="8">
    <source>
        <dbReference type="ARBA" id="ARBA00022679"/>
    </source>
</evidence>
<evidence type="ECO:0000256" key="10">
    <source>
        <dbReference type="NCBIfam" id="TIGR00187"/>
    </source>
</evidence>
<evidence type="ECO:0000259" key="12">
    <source>
        <dbReference type="PROSITE" id="PS51177"/>
    </source>
</evidence>
<proteinExistence type="predicted"/>
<keyword evidence="9" id="KW-0677">Repeat</keyword>
<gene>
    <name evidence="13" type="ORF">D7V64_03195</name>
    <name evidence="15" type="ORF">D9K79_05620</name>
    <name evidence="14" type="ORF">D9K80_01925</name>
</gene>
<dbReference type="GO" id="GO:0009231">
    <property type="term" value="P:riboflavin biosynthetic process"/>
    <property type="evidence" value="ECO:0007669"/>
    <property type="project" value="UniProtKB-KW"/>
</dbReference>
<evidence type="ECO:0000256" key="1">
    <source>
        <dbReference type="ARBA" id="ARBA00000968"/>
    </source>
</evidence>
<keyword evidence="7" id="KW-0686">Riboflavin biosynthesis</keyword>
<dbReference type="EMBL" id="RCHE01000009">
    <property type="protein sequence ID" value="RLL47638.1"/>
    <property type="molecule type" value="Genomic_DNA"/>
</dbReference>
<evidence type="ECO:0000256" key="9">
    <source>
        <dbReference type="ARBA" id="ARBA00022737"/>
    </source>
</evidence>
<organism evidence="13 18">
    <name type="scientific">Acinetobacter cumulans</name>
    <dbReference type="NCBI Taxonomy" id="2136182"/>
    <lineage>
        <taxon>Bacteria</taxon>
        <taxon>Pseudomonadati</taxon>
        <taxon>Pseudomonadota</taxon>
        <taxon>Gammaproteobacteria</taxon>
        <taxon>Moraxellales</taxon>
        <taxon>Moraxellaceae</taxon>
        <taxon>Acinetobacter</taxon>
    </lineage>
</organism>
<evidence type="ECO:0000256" key="7">
    <source>
        <dbReference type="ARBA" id="ARBA00022619"/>
    </source>
</evidence>